<feature type="region of interest" description="Disordered" evidence="1">
    <location>
        <begin position="303"/>
        <end position="323"/>
    </location>
</feature>
<evidence type="ECO:0000256" key="1">
    <source>
        <dbReference type="SAM" id="MobiDB-lite"/>
    </source>
</evidence>
<feature type="compositionally biased region" description="Low complexity" evidence="1">
    <location>
        <begin position="25"/>
        <end position="35"/>
    </location>
</feature>
<organism evidence="2 3">
    <name type="scientific">Macrostomum lignano</name>
    <dbReference type="NCBI Taxonomy" id="282301"/>
    <lineage>
        <taxon>Eukaryota</taxon>
        <taxon>Metazoa</taxon>
        <taxon>Spiralia</taxon>
        <taxon>Lophotrochozoa</taxon>
        <taxon>Platyhelminthes</taxon>
        <taxon>Rhabditophora</taxon>
        <taxon>Macrostomorpha</taxon>
        <taxon>Macrostomida</taxon>
        <taxon>Macrostomidae</taxon>
        <taxon>Macrostomum</taxon>
    </lineage>
</organism>
<reference evidence="3" key="1">
    <citation type="submission" date="2016-11" db="UniProtKB">
        <authorList>
            <consortium name="WormBaseParasite"/>
        </authorList>
    </citation>
    <scope>IDENTIFICATION</scope>
</reference>
<feature type="compositionally biased region" description="Low complexity" evidence="1">
    <location>
        <begin position="209"/>
        <end position="221"/>
    </location>
</feature>
<protein>
    <submittedName>
        <fullName evidence="3">Tubulin tyrosine ligase like 5</fullName>
    </submittedName>
</protein>
<feature type="compositionally biased region" description="Basic residues" evidence="1">
    <location>
        <begin position="15"/>
        <end position="24"/>
    </location>
</feature>
<feature type="region of interest" description="Disordered" evidence="1">
    <location>
        <begin position="202"/>
        <end position="238"/>
    </location>
</feature>
<dbReference type="Proteomes" id="UP000095280">
    <property type="component" value="Unplaced"/>
</dbReference>
<proteinExistence type="predicted"/>
<keyword evidence="2" id="KW-1185">Reference proteome</keyword>
<feature type="region of interest" description="Disordered" evidence="1">
    <location>
        <begin position="1"/>
        <end position="113"/>
    </location>
</feature>
<accession>A0A1I8FHS2</accession>
<dbReference type="AlphaFoldDB" id="A0A1I8FHS2"/>
<dbReference type="WBParaSite" id="maker-unitig_35356-snap-gene-0.2-mRNA-1">
    <property type="protein sequence ID" value="maker-unitig_35356-snap-gene-0.2-mRNA-1"/>
    <property type="gene ID" value="maker-unitig_35356-snap-gene-0.2"/>
</dbReference>
<name>A0A1I8FHS2_9PLAT</name>
<evidence type="ECO:0000313" key="3">
    <source>
        <dbReference type="WBParaSite" id="maker-unitig_35356-snap-gene-0.2-mRNA-1"/>
    </source>
</evidence>
<evidence type="ECO:0000313" key="2">
    <source>
        <dbReference type="Proteomes" id="UP000095280"/>
    </source>
</evidence>
<sequence>AQPVPNQDHWEAGRRERHFAKKGVRAAAEAGALRRAPPPPAAAPSSDCGNSQKPATPRASDRPHAASASPAMTGSAGAPATKQQLDERYSAKLPNRFSLPGPDGSRASASRRVTYPTTPCPPGALQHHHFPAAEPAGARSAGCPTFISWWPASSSCPLTRPVSEMASILPWPSSSLVTMVKQGYEDLLRHLEDRKVNKTLVWGGGGSGERPAGPARAAARGRPGEHEHSGECPRHHPPIWTAKTNLKTFWGRRGHQVAAERGLLCCRTAGQGVCEQPKPDLYSFAGRAAQLVKPQAHSSIPLNAQRKCPAARRGAPQIAPNSA</sequence>
<feature type="compositionally biased region" description="Basic and acidic residues" evidence="1">
    <location>
        <begin position="222"/>
        <end position="234"/>
    </location>
</feature>